<accession>A0A7G5EEL6</accession>
<evidence type="ECO:0000313" key="3">
    <source>
        <dbReference type="Proteomes" id="UP000515240"/>
    </source>
</evidence>
<evidence type="ECO:0000313" key="2">
    <source>
        <dbReference type="EMBL" id="QMV72441.1"/>
    </source>
</evidence>
<dbReference type="PANTHER" id="PTHR43372">
    <property type="entry name" value="FATTY-ACID AMIDE HYDROLASE"/>
    <property type="match status" value="1"/>
</dbReference>
<reference evidence="2 3" key="1">
    <citation type="journal article" date="2020" name="G3 (Bethesda)">
        <title>CeMbio - The Caenorhabditis elegans Microbiome Resource.</title>
        <authorList>
            <person name="Dirksen P."/>
            <person name="Assie A."/>
            <person name="Zimmermann J."/>
            <person name="Zhang F."/>
            <person name="Tietje A.M."/>
            <person name="Marsh S.A."/>
            <person name="Felix M.A."/>
            <person name="Shapira M."/>
            <person name="Kaleta C."/>
            <person name="Schulenburg H."/>
            <person name="Samuel B."/>
        </authorList>
    </citation>
    <scope>NUCLEOTIDE SEQUENCE [LARGE SCALE GENOMIC DNA]</scope>
    <source>
        <strain evidence="2 3">BIGb0172</strain>
    </source>
</reference>
<dbReference type="GO" id="GO:0004040">
    <property type="term" value="F:amidase activity"/>
    <property type="evidence" value="ECO:0007669"/>
    <property type="project" value="UniProtKB-EC"/>
</dbReference>
<dbReference type="GO" id="GO:0012505">
    <property type="term" value="C:endomembrane system"/>
    <property type="evidence" value="ECO:0007669"/>
    <property type="project" value="TreeGrafter"/>
</dbReference>
<dbReference type="SUPFAM" id="SSF75304">
    <property type="entry name" value="Amidase signature (AS) enzymes"/>
    <property type="match status" value="1"/>
</dbReference>
<dbReference type="AlphaFoldDB" id="A0A7G5EEL6"/>
<dbReference type="PANTHER" id="PTHR43372:SF4">
    <property type="entry name" value="FATTY-ACID AMIDE HYDROLASE 2"/>
    <property type="match status" value="1"/>
</dbReference>
<dbReference type="EC" id="3.5.1.4" evidence="2"/>
<name>A0A7G5EEL6_9BURK</name>
<keyword evidence="2" id="KW-0378">Hydrolase</keyword>
<dbReference type="EMBL" id="CP058554">
    <property type="protein sequence ID" value="QMV72441.1"/>
    <property type="molecule type" value="Genomic_DNA"/>
</dbReference>
<dbReference type="InterPro" id="IPR036928">
    <property type="entry name" value="AS_sf"/>
</dbReference>
<keyword evidence="3" id="KW-1185">Reference proteome</keyword>
<dbReference type="Proteomes" id="UP000515240">
    <property type="component" value="Chromosome"/>
</dbReference>
<dbReference type="InterPro" id="IPR052739">
    <property type="entry name" value="FAAH2"/>
</dbReference>
<feature type="domain" description="Amidase" evidence="1">
    <location>
        <begin position="48"/>
        <end position="492"/>
    </location>
</feature>
<evidence type="ECO:0000259" key="1">
    <source>
        <dbReference type="Pfam" id="PF01425"/>
    </source>
</evidence>
<protein>
    <submittedName>
        <fullName evidence="2">Amidase</fullName>
        <ecNumber evidence="2">3.5.1.4</ecNumber>
    </submittedName>
</protein>
<dbReference type="RefSeq" id="WP_182326860.1">
    <property type="nucleotide sequence ID" value="NZ_CP058554.1"/>
</dbReference>
<gene>
    <name evidence="2" type="ORF">HS961_06100</name>
</gene>
<dbReference type="Pfam" id="PF01425">
    <property type="entry name" value="Amidase"/>
    <property type="match status" value="1"/>
</dbReference>
<dbReference type="PIRSF" id="PIRSF001221">
    <property type="entry name" value="Amidase_fungi"/>
    <property type="match status" value="1"/>
</dbReference>
<organism evidence="2 3">
    <name type="scientific">Comamonas piscis</name>
    <dbReference type="NCBI Taxonomy" id="1562974"/>
    <lineage>
        <taxon>Bacteria</taxon>
        <taxon>Pseudomonadati</taxon>
        <taxon>Pseudomonadota</taxon>
        <taxon>Betaproteobacteria</taxon>
        <taxon>Burkholderiales</taxon>
        <taxon>Comamonadaceae</taxon>
        <taxon>Comamonas</taxon>
    </lineage>
</organism>
<dbReference type="NCBIfam" id="NF004816">
    <property type="entry name" value="PRK06170.1"/>
    <property type="match status" value="1"/>
</dbReference>
<dbReference type="InterPro" id="IPR023631">
    <property type="entry name" value="Amidase_dom"/>
</dbReference>
<sequence length="517" mass="55374">MTTNIDFPDASTLSESTQAAPSIAASLAFASAREQLQALADGRVSAVELLEHALARIERHDGALNAIPVRAIAQARRDAQAADAALQRGERKPLLGLPITVKENFDVAGLPTTVGNPDYRSNIARQDAPAVAALRAAGAVLIGKSNVPLALSDLQSYNAVYGSSNNPWDLQRTPGGSSGGSAAAVAAGFVALELGTDIGGSVRIPAHFNGVFGHKTSYGLISMRGTGAPQGRFAARDLSVAGPLARSALDLELALEQLLNLDPLQAKGWRASLPPPRHQRLQDFRVLVLGAWPGQEASLSEQLVIDRVVSALKVLGVQTTQWRDLPPTQRPDLSEQHRTYRSLLGSSVAGGLPLTEGQQQRLAELEPDDRSAEAALLRAPSLPHATWLLDNEHRHALSQQWEQLFKDYDVVLTPVAPTPAFAHQQHGHKEERRFPVAYADGVRHIGFRELFYWAGLPVLPGLPATSFPVGLDDDGLPISAQVVGPYLEDRTTIAFAHAWEQAQGGYVVPPRYAQGDA</sequence>
<dbReference type="KEGG" id="cpis:HS961_06100"/>
<proteinExistence type="predicted"/>
<dbReference type="Gene3D" id="3.90.1300.10">
    <property type="entry name" value="Amidase signature (AS) domain"/>
    <property type="match status" value="1"/>
</dbReference>